<comment type="function">
    <text evidence="7 14">Catalyzes the formation of sulfite from adenosine 5'-phosphosulfate (APS) using thioredoxin as an electron donor.</text>
</comment>
<evidence type="ECO:0000256" key="14">
    <source>
        <dbReference type="HAMAP-Rule" id="MF_00063"/>
    </source>
</evidence>
<feature type="active site" description="Nucleophile; cysteine thiosulfonate intermediate" evidence="14">
    <location>
        <position position="228"/>
    </location>
</feature>
<feature type="binding site" evidence="14">
    <location>
        <position position="117"/>
    </location>
    <ligand>
        <name>[4Fe-4S] cluster</name>
        <dbReference type="ChEBI" id="CHEBI:49883"/>
    </ligand>
</feature>
<dbReference type="PANTHER" id="PTHR46482:SF9">
    <property type="entry name" value="5'-ADENYLYLSULFATE REDUCTASE 1, CHLOROPLASTIC"/>
    <property type="match status" value="1"/>
</dbReference>
<dbReference type="GO" id="GO:0043866">
    <property type="term" value="F:adenylyl-sulfate reductase (thioredoxin) activity"/>
    <property type="evidence" value="ECO:0007669"/>
    <property type="project" value="UniProtKB-EC"/>
</dbReference>
<evidence type="ECO:0000256" key="6">
    <source>
        <dbReference type="ARBA" id="ARBA00023014"/>
    </source>
</evidence>
<evidence type="ECO:0000256" key="12">
    <source>
        <dbReference type="ARBA" id="ARBA00032041"/>
    </source>
</evidence>
<dbReference type="GO" id="GO:0019344">
    <property type="term" value="P:cysteine biosynthetic process"/>
    <property type="evidence" value="ECO:0007669"/>
    <property type="project" value="InterPro"/>
</dbReference>
<dbReference type="STRING" id="1821621.A8C75_06415"/>
<evidence type="ECO:0000313" key="16">
    <source>
        <dbReference type="EMBL" id="ANG62161.1"/>
    </source>
</evidence>
<evidence type="ECO:0000256" key="11">
    <source>
        <dbReference type="ARBA" id="ARBA00030894"/>
    </source>
</evidence>
<comment type="subcellular location">
    <subcellularLocation>
        <location evidence="14">Cytoplasm</location>
    </subcellularLocation>
</comment>
<dbReference type="Pfam" id="PF01507">
    <property type="entry name" value="PAPS_reduct"/>
    <property type="match status" value="1"/>
</dbReference>
<reference evidence="17" key="1">
    <citation type="submission" date="2016-05" db="EMBL/GenBank/DDBJ databases">
        <authorList>
            <person name="Baek K."/>
            <person name="Yang S.-J."/>
        </authorList>
    </citation>
    <scope>NUCLEOTIDE SEQUENCE [LARGE SCALE GENOMIC DNA]</scope>
    <source>
        <strain evidence="17">ST58-10</strain>
    </source>
</reference>
<dbReference type="EC" id="1.8.4.10" evidence="9 14"/>
<keyword evidence="4 14" id="KW-0560">Oxidoreductase</keyword>
<dbReference type="EMBL" id="CP015839">
    <property type="protein sequence ID" value="ANG62161.1"/>
    <property type="molecule type" value="Genomic_DNA"/>
</dbReference>
<dbReference type="InterPro" id="IPR004511">
    <property type="entry name" value="PAPS/APS_Rdtase"/>
</dbReference>
<dbReference type="CDD" id="cd23945">
    <property type="entry name" value="PAPS_reductase"/>
    <property type="match status" value="1"/>
</dbReference>
<dbReference type="HAMAP" id="MF_00063">
    <property type="entry name" value="CysH"/>
    <property type="match status" value="1"/>
</dbReference>
<dbReference type="GO" id="GO:0005737">
    <property type="term" value="C:cytoplasm"/>
    <property type="evidence" value="ECO:0007669"/>
    <property type="project" value="UniProtKB-SubCell"/>
</dbReference>
<keyword evidence="6 14" id="KW-0411">Iron-sulfur</keyword>
<protein>
    <recommendedName>
        <fullName evidence="10 14">Adenosine 5'-phosphosulfate reductase</fullName>
        <shortName evidence="14">APS reductase</shortName>
        <ecNumber evidence="9 14">1.8.4.10</ecNumber>
    </recommendedName>
    <alternativeName>
        <fullName evidence="12 14">5'-adenylylsulfate reductase</fullName>
    </alternativeName>
    <alternativeName>
        <fullName evidence="11 14">Thioredoxin-dependent 5'-adenylylsulfate reductase</fullName>
    </alternativeName>
</protein>
<dbReference type="GO" id="GO:0046872">
    <property type="term" value="F:metal ion binding"/>
    <property type="evidence" value="ECO:0007669"/>
    <property type="project" value="UniProtKB-KW"/>
</dbReference>
<dbReference type="GO" id="GO:0070814">
    <property type="term" value="P:hydrogen sulfide biosynthetic process"/>
    <property type="evidence" value="ECO:0007669"/>
    <property type="project" value="UniProtKB-UniRule"/>
</dbReference>
<comment type="similarity">
    <text evidence="1 14">Belongs to the PAPS reductase family. CysH subfamily.</text>
</comment>
<evidence type="ECO:0000256" key="1">
    <source>
        <dbReference type="ARBA" id="ARBA00009732"/>
    </source>
</evidence>
<dbReference type="AlphaFoldDB" id="A0A1A9EWZ9"/>
<dbReference type="NCBIfam" id="NF002537">
    <property type="entry name" value="PRK02090.1"/>
    <property type="match status" value="1"/>
</dbReference>
<comment type="cofactor">
    <cofactor evidence="14">
        <name>[4Fe-4S] cluster</name>
        <dbReference type="ChEBI" id="CHEBI:49883"/>
    </cofactor>
    <text evidence="14">Binds 1 [4Fe-4S] cluster per subunit.</text>
</comment>
<name>A0A1A9EWZ9_9GAMM</name>
<evidence type="ECO:0000256" key="13">
    <source>
        <dbReference type="ARBA" id="ARBA00048441"/>
    </source>
</evidence>
<dbReference type="InterPro" id="IPR011798">
    <property type="entry name" value="APS_reductase"/>
</dbReference>
<dbReference type="NCBIfam" id="TIGR00434">
    <property type="entry name" value="cysH"/>
    <property type="match status" value="1"/>
</dbReference>
<keyword evidence="3 14" id="KW-0479">Metal-binding</keyword>
<dbReference type="SUPFAM" id="SSF52402">
    <property type="entry name" value="Adenine nucleotide alpha hydrolases-like"/>
    <property type="match status" value="1"/>
</dbReference>
<evidence type="ECO:0000256" key="7">
    <source>
        <dbReference type="ARBA" id="ARBA00024298"/>
    </source>
</evidence>
<evidence type="ECO:0000259" key="15">
    <source>
        <dbReference type="Pfam" id="PF01507"/>
    </source>
</evidence>
<evidence type="ECO:0000256" key="10">
    <source>
        <dbReference type="ARBA" id="ARBA00029514"/>
    </source>
</evidence>
<comment type="catalytic activity">
    <reaction evidence="13 14">
        <text>[thioredoxin]-disulfide + sulfite + AMP + 2 H(+) = adenosine 5'-phosphosulfate + [thioredoxin]-dithiol</text>
        <dbReference type="Rhea" id="RHEA:21976"/>
        <dbReference type="Rhea" id="RHEA-COMP:10698"/>
        <dbReference type="Rhea" id="RHEA-COMP:10700"/>
        <dbReference type="ChEBI" id="CHEBI:15378"/>
        <dbReference type="ChEBI" id="CHEBI:17359"/>
        <dbReference type="ChEBI" id="CHEBI:29950"/>
        <dbReference type="ChEBI" id="CHEBI:50058"/>
        <dbReference type="ChEBI" id="CHEBI:58243"/>
        <dbReference type="ChEBI" id="CHEBI:456215"/>
        <dbReference type="EC" id="1.8.4.10"/>
    </reaction>
</comment>
<dbReference type="GO" id="GO:0019379">
    <property type="term" value="P:sulfate assimilation, phosphoadenylyl sulfate reduction by phosphoadenylyl-sulfate reductase (thioredoxin)"/>
    <property type="evidence" value="ECO:0007669"/>
    <property type="project" value="UniProtKB-UniRule"/>
</dbReference>
<proteinExistence type="inferred from homology"/>
<dbReference type="RefSeq" id="WP_067379650.1">
    <property type="nucleotide sequence ID" value="NZ_CP015839.1"/>
</dbReference>
<feature type="binding site" evidence="14">
    <location>
        <position position="200"/>
    </location>
    <ligand>
        <name>[4Fe-4S] cluster</name>
        <dbReference type="ChEBI" id="CHEBI:49883"/>
    </ligand>
</feature>
<keyword evidence="17" id="KW-1185">Reference proteome</keyword>
<evidence type="ECO:0000256" key="5">
    <source>
        <dbReference type="ARBA" id="ARBA00023004"/>
    </source>
</evidence>
<reference evidence="16 17" key="2">
    <citation type="journal article" date="2018" name="Int. J. Syst. Evol. Microbiol.">
        <title>Marinobacterium aestuarii sp. nov., a benzene-degrading marine bacterium isolated from estuary sediment.</title>
        <authorList>
            <person name="Bae S.S."/>
            <person name="Jung J."/>
            <person name="Chung D."/>
            <person name="Baek K."/>
        </authorList>
    </citation>
    <scope>NUCLEOTIDE SEQUENCE [LARGE SCALE GENOMIC DNA]</scope>
    <source>
        <strain evidence="16 17">ST58-10</strain>
    </source>
</reference>
<dbReference type="Gene3D" id="3.40.50.620">
    <property type="entry name" value="HUPs"/>
    <property type="match status" value="1"/>
</dbReference>
<evidence type="ECO:0000256" key="3">
    <source>
        <dbReference type="ARBA" id="ARBA00022723"/>
    </source>
</evidence>
<dbReference type="InterPro" id="IPR014729">
    <property type="entry name" value="Rossmann-like_a/b/a_fold"/>
</dbReference>
<feature type="binding site" evidence="14">
    <location>
        <position position="203"/>
    </location>
    <ligand>
        <name>[4Fe-4S] cluster</name>
        <dbReference type="ChEBI" id="CHEBI:49883"/>
    </ligand>
</feature>
<accession>A0A1A9EWZ9</accession>
<organism evidence="16 17">
    <name type="scientific">Marinobacterium aestuarii</name>
    <dbReference type="NCBI Taxonomy" id="1821621"/>
    <lineage>
        <taxon>Bacteria</taxon>
        <taxon>Pseudomonadati</taxon>
        <taxon>Pseudomonadota</taxon>
        <taxon>Gammaproteobacteria</taxon>
        <taxon>Oceanospirillales</taxon>
        <taxon>Oceanospirillaceae</taxon>
        <taxon>Marinobacterium</taxon>
    </lineage>
</organism>
<evidence type="ECO:0000256" key="2">
    <source>
        <dbReference type="ARBA" id="ARBA00022490"/>
    </source>
</evidence>
<dbReference type="InterPro" id="IPR002500">
    <property type="entry name" value="PAPS_reduct_dom"/>
</dbReference>
<evidence type="ECO:0000256" key="8">
    <source>
        <dbReference type="ARBA" id="ARBA00024327"/>
    </source>
</evidence>
<dbReference type="Proteomes" id="UP000078070">
    <property type="component" value="Chromosome"/>
</dbReference>
<dbReference type="PANTHER" id="PTHR46482">
    <property type="entry name" value="5'-ADENYLYLSULFATE REDUCTASE 3, CHLOROPLASTIC"/>
    <property type="match status" value="1"/>
</dbReference>
<feature type="domain" description="Phosphoadenosine phosphosulphate reductase" evidence="15">
    <location>
        <begin position="31"/>
        <end position="206"/>
    </location>
</feature>
<keyword evidence="2 14" id="KW-0963">Cytoplasm</keyword>
<dbReference type="PIRSF" id="PIRSF000857">
    <property type="entry name" value="PAPS_reductase"/>
    <property type="match status" value="1"/>
</dbReference>
<keyword evidence="5 14" id="KW-0408">Iron</keyword>
<gene>
    <name evidence="14" type="primary">cysH</name>
    <name evidence="16" type="ORF">A8C75_06415</name>
</gene>
<feature type="binding site" evidence="14">
    <location>
        <position position="118"/>
    </location>
    <ligand>
        <name>[4Fe-4S] cluster</name>
        <dbReference type="ChEBI" id="CHEBI:49883"/>
    </ligand>
</feature>
<dbReference type="KEGG" id="mars:A8C75_06415"/>
<dbReference type="NCBIfam" id="TIGR02055">
    <property type="entry name" value="APS_reductase"/>
    <property type="match status" value="1"/>
</dbReference>
<dbReference type="GO" id="GO:0051539">
    <property type="term" value="F:4 iron, 4 sulfur cluster binding"/>
    <property type="evidence" value="ECO:0007669"/>
    <property type="project" value="UniProtKB-UniRule"/>
</dbReference>
<evidence type="ECO:0000256" key="4">
    <source>
        <dbReference type="ARBA" id="ARBA00023002"/>
    </source>
</evidence>
<evidence type="ECO:0000256" key="9">
    <source>
        <dbReference type="ARBA" id="ARBA00024386"/>
    </source>
</evidence>
<dbReference type="OrthoDB" id="9794018at2"/>
<sequence length="239" mass="26749">MSEQLSAELNARVEHVAGLLKQAADDYSAGIVFANSLGAEDMVLTDLISKHAPGIGIFVLDTGRLPEETLKLLADAKARYPQVSFKVYYPEAADVEAFVADHGINAFYESQDLRKGCCFVRKIKPLKRALAGQKAWITGLRREQSVTRDEIAFSEWDKGNGLQKLNPLADWSEKDVWAYIRALDVPYNALHDQHYPSIGCAPCTRAISMGEDVRSGRWWWENPDNRECGLHPATPLKFK</sequence>
<dbReference type="GO" id="GO:0004604">
    <property type="term" value="F:phosphoadenylyl-sulfate reductase (thioredoxin) activity"/>
    <property type="evidence" value="ECO:0007669"/>
    <property type="project" value="UniProtKB-UniRule"/>
</dbReference>
<evidence type="ECO:0000313" key="17">
    <source>
        <dbReference type="Proteomes" id="UP000078070"/>
    </source>
</evidence>
<comment type="pathway">
    <text evidence="8 14">Sulfur metabolism; hydrogen sulfide biosynthesis; sulfite from sulfate.</text>
</comment>